<dbReference type="Pfam" id="PF13193">
    <property type="entry name" value="AMP-binding_C"/>
    <property type="match status" value="1"/>
</dbReference>
<dbReference type="Gene3D" id="3.40.50.12780">
    <property type="entry name" value="N-terminal domain of ligase-like"/>
    <property type="match status" value="1"/>
</dbReference>
<dbReference type="EMBL" id="BSDI01000022">
    <property type="protein sequence ID" value="GLH99258.1"/>
    <property type="molecule type" value="Genomic_DNA"/>
</dbReference>
<comment type="caution">
    <text evidence="3">The sequence shown here is derived from an EMBL/GenBank/DDBJ whole genome shotgun (WGS) entry which is preliminary data.</text>
</comment>
<dbReference type="InterPro" id="IPR025110">
    <property type="entry name" value="AMP-bd_C"/>
</dbReference>
<dbReference type="RefSeq" id="WP_281898793.1">
    <property type="nucleotide sequence ID" value="NZ_BSDI01000022.1"/>
</dbReference>
<name>A0ABQ5QXK0_9ACTN</name>
<organism evidence="3 4">
    <name type="scientific">Phytohabitans aurantiacus</name>
    <dbReference type="NCBI Taxonomy" id="3016789"/>
    <lineage>
        <taxon>Bacteria</taxon>
        <taxon>Bacillati</taxon>
        <taxon>Actinomycetota</taxon>
        <taxon>Actinomycetes</taxon>
        <taxon>Micromonosporales</taxon>
        <taxon>Micromonosporaceae</taxon>
    </lineage>
</organism>
<dbReference type="InterPro" id="IPR042099">
    <property type="entry name" value="ANL_N_sf"/>
</dbReference>
<sequence>MTGGVRTVCDLLDRAAGRAPDAIAVRDATGAWTYPELRLAAGRVAAALRRRGVTRGDRVLVSLANSRHLVAVLYGALSAGAAVVPVSVQARPYHLAAVAGDAEPRLAIADTAERLASLAAGVPVAAIDQVMAETDHTGHSGVDGAEPDGIALLIYTSGSTAGPKGVVSRHRQVLFAVDAIAGRLGYRSDDVVCCRLPFSFDYALYQAFLSVHAGAELAMVDARDELTAFRALREFRATVLPVVPPVAQTLLALAGRRASEAPAPLRLITNTGAELTRSVADRLRAAFPGAAVVPMYGMTECKRISIAAPDEDLSKPGTVGTPLPGTSVTVVGEDGEALPAGQVGEIVVRGPHLMDGYWRDPVASAERFRVEPATGERYLRTGDFGAMDADGALRIVGRRDDVFKRRGVRTSVNEIEAAALDIPEVQECAAALVGTARECVLWVRGDIPPEHVLKGIGERLEPAKIPDRCLVVDALPRTPNGKIDKNLLKAELAGER</sequence>
<feature type="domain" description="AMP-dependent synthetase/ligase" evidence="1">
    <location>
        <begin position="12"/>
        <end position="358"/>
    </location>
</feature>
<evidence type="ECO:0000259" key="2">
    <source>
        <dbReference type="Pfam" id="PF13193"/>
    </source>
</evidence>
<dbReference type="PANTHER" id="PTHR43767">
    <property type="entry name" value="LONG-CHAIN-FATTY-ACID--COA LIGASE"/>
    <property type="match status" value="1"/>
</dbReference>
<keyword evidence="4" id="KW-1185">Reference proteome</keyword>
<evidence type="ECO:0000313" key="4">
    <source>
        <dbReference type="Proteomes" id="UP001144280"/>
    </source>
</evidence>
<dbReference type="Proteomes" id="UP001144280">
    <property type="component" value="Unassembled WGS sequence"/>
</dbReference>
<dbReference type="SUPFAM" id="SSF56801">
    <property type="entry name" value="Acetyl-CoA synthetase-like"/>
    <property type="match status" value="1"/>
</dbReference>
<dbReference type="Gene3D" id="3.30.300.30">
    <property type="match status" value="1"/>
</dbReference>
<feature type="domain" description="AMP-binding enzyme C-terminal" evidence="2">
    <location>
        <begin position="414"/>
        <end position="482"/>
    </location>
</feature>
<protein>
    <submittedName>
        <fullName evidence="3">AMP-dependent synthetase and ligase</fullName>
    </submittedName>
</protein>
<dbReference type="Pfam" id="PF00501">
    <property type="entry name" value="AMP-binding"/>
    <property type="match status" value="1"/>
</dbReference>
<gene>
    <name evidence="3" type="ORF">Pa4123_45330</name>
</gene>
<dbReference type="PANTHER" id="PTHR43767:SF10">
    <property type="entry name" value="SURFACTIN SYNTHASE SUBUNIT 1"/>
    <property type="match status" value="1"/>
</dbReference>
<proteinExistence type="predicted"/>
<dbReference type="GO" id="GO:0016874">
    <property type="term" value="F:ligase activity"/>
    <property type="evidence" value="ECO:0007669"/>
    <property type="project" value="UniProtKB-KW"/>
</dbReference>
<dbReference type="InterPro" id="IPR000873">
    <property type="entry name" value="AMP-dep_synth/lig_dom"/>
</dbReference>
<evidence type="ECO:0000259" key="1">
    <source>
        <dbReference type="Pfam" id="PF00501"/>
    </source>
</evidence>
<keyword evidence="3" id="KW-0436">Ligase</keyword>
<reference evidence="3" key="1">
    <citation type="submission" date="2022-12" db="EMBL/GenBank/DDBJ databases">
        <title>New Phytohabitans aurantiacus sp. RD004123 nov., an actinomycete isolated from soil.</title>
        <authorList>
            <person name="Triningsih D.W."/>
            <person name="Harunari E."/>
            <person name="Igarashi Y."/>
        </authorList>
    </citation>
    <scope>NUCLEOTIDE SEQUENCE</scope>
    <source>
        <strain evidence="3">RD004123</strain>
    </source>
</reference>
<accession>A0ABQ5QXK0</accession>
<dbReference type="InterPro" id="IPR045851">
    <property type="entry name" value="AMP-bd_C_sf"/>
</dbReference>
<evidence type="ECO:0000313" key="3">
    <source>
        <dbReference type="EMBL" id="GLH99258.1"/>
    </source>
</evidence>
<dbReference type="InterPro" id="IPR050237">
    <property type="entry name" value="ATP-dep_AMP-bd_enzyme"/>
</dbReference>